<evidence type="ECO:0000313" key="3">
    <source>
        <dbReference type="Proteomes" id="UP000503462"/>
    </source>
</evidence>
<proteinExistence type="predicted"/>
<dbReference type="EMBL" id="CP051143">
    <property type="protein sequence ID" value="QIX02226.1"/>
    <property type="molecule type" value="Genomic_DNA"/>
</dbReference>
<sequence length="242" mass="25547">MLAAEPHMNREKLEKMRVLLAADPNLSDDVETFTAKMANLPHMPAFGYEINHKGTPPTISQSTFRDQSMFSNGSSQSPALQQPRLGSPASFTPGQRMVTGGSPASPQFGNMFETVAGGGTMFDSPAGQDIKPQVTSPDFGANSRALFSSPKHAGEVEAIAAAALASPGLGDSQNNMDMFTDLVNDHDTADEVAEKLNDETTALQSDVPAKVEEQDVVEKDVASAITVPSAQPVIDPALAESM</sequence>
<evidence type="ECO:0000256" key="1">
    <source>
        <dbReference type="SAM" id="MobiDB-lite"/>
    </source>
</evidence>
<evidence type="ECO:0000313" key="2">
    <source>
        <dbReference type="EMBL" id="QIX02226.1"/>
    </source>
</evidence>
<name>A0A6H0Y5I0_9PEZI</name>
<dbReference type="AlphaFoldDB" id="A0A6H0Y5I0"/>
<accession>A0A6H0Y5I0</accession>
<organism evidence="2 3">
    <name type="scientific">Peltaster fructicola</name>
    <dbReference type="NCBI Taxonomy" id="286661"/>
    <lineage>
        <taxon>Eukaryota</taxon>
        <taxon>Fungi</taxon>
        <taxon>Dikarya</taxon>
        <taxon>Ascomycota</taxon>
        <taxon>Pezizomycotina</taxon>
        <taxon>Dothideomycetes</taxon>
        <taxon>Dothideomycetes incertae sedis</taxon>
        <taxon>Peltaster</taxon>
    </lineage>
</organism>
<reference evidence="2 3" key="1">
    <citation type="journal article" date="2016" name="Sci. Rep.">
        <title>Peltaster fructicola genome reveals evolution from an invasive phytopathogen to an ectophytic parasite.</title>
        <authorList>
            <person name="Xu C."/>
            <person name="Chen H."/>
            <person name="Gleason M.L."/>
            <person name="Xu J.R."/>
            <person name="Liu H."/>
            <person name="Zhang R."/>
            <person name="Sun G."/>
        </authorList>
    </citation>
    <scope>NUCLEOTIDE SEQUENCE [LARGE SCALE GENOMIC DNA]</scope>
    <source>
        <strain evidence="2 3">LNHT1506</strain>
    </source>
</reference>
<protein>
    <submittedName>
        <fullName evidence="2">Uncharacterized protein</fullName>
    </submittedName>
</protein>
<keyword evidence="3" id="KW-1185">Reference proteome</keyword>
<gene>
    <name evidence="2" type="ORF">AMS68_007743</name>
</gene>
<feature type="compositionally biased region" description="Polar residues" evidence="1">
    <location>
        <begin position="57"/>
        <end position="80"/>
    </location>
</feature>
<feature type="region of interest" description="Disordered" evidence="1">
    <location>
        <begin position="53"/>
        <end position="94"/>
    </location>
</feature>
<dbReference type="Proteomes" id="UP000503462">
    <property type="component" value="Chromosome 5"/>
</dbReference>